<dbReference type="PANTHER" id="PTHR14002">
    <property type="entry name" value="ENDOGLIN/TGF-BETA RECEPTOR TYPE III"/>
    <property type="match status" value="1"/>
</dbReference>
<dbReference type="Proteomes" id="UP000824782">
    <property type="component" value="Unassembled WGS sequence"/>
</dbReference>
<comment type="caution">
    <text evidence="5">The sequence shown here is derived from an EMBL/GenBank/DDBJ whole genome shotgun (WGS) entry which is preliminary data.</text>
</comment>
<dbReference type="SMART" id="SM00241">
    <property type="entry name" value="ZP"/>
    <property type="match status" value="1"/>
</dbReference>
<reference evidence="5" key="1">
    <citation type="thesis" date="2020" institute="ProQuest LLC" country="789 East Eisenhower Parkway, Ann Arbor, MI, USA">
        <title>Comparative Genomics and Chromosome Evolution.</title>
        <authorList>
            <person name="Mudd A.B."/>
        </authorList>
    </citation>
    <scope>NUCLEOTIDE SEQUENCE</scope>
    <source>
        <strain evidence="5">237g6f4</strain>
        <tissue evidence="5">Blood</tissue>
    </source>
</reference>
<feature type="domain" description="ZP" evidence="4">
    <location>
        <begin position="50"/>
        <end position="312"/>
    </location>
</feature>
<keyword evidence="2" id="KW-1015">Disulfide bond</keyword>
<evidence type="ECO:0000313" key="5">
    <source>
        <dbReference type="EMBL" id="KAG8588740.1"/>
    </source>
</evidence>
<dbReference type="Gene3D" id="2.60.40.4100">
    <property type="entry name" value="Zona pellucida, ZP-C domain"/>
    <property type="match status" value="1"/>
</dbReference>
<dbReference type="PANTHER" id="PTHR14002:SF51">
    <property type="entry name" value="THYROID HORMONE DOWN-REGULATED PROTEIN (GENE 17)"/>
    <property type="match status" value="1"/>
</dbReference>
<protein>
    <recommendedName>
        <fullName evidence="4">ZP domain-containing protein</fullName>
    </recommendedName>
</protein>
<dbReference type="InterPro" id="IPR055355">
    <property type="entry name" value="ZP-C"/>
</dbReference>
<evidence type="ECO:0000256" key="2">
    <source>
        <dbReference type="ARBA" id="ARBA00023157"/>
    </source>
</evidence>
<feature type="chain" id="PRO_5043742444" description="ZP domain-containing protein" evidence="3">
    <location>
        <begin position="20"/>
        <end position="358"/>
    </location>
</feature>
<proteinExistence type="predicted"/>
<dbReference type="Pfam" id="PF00100">
    <property type="entry name" value="Zona_pellucida"/>
    <property type="match status" value="1"/>
</dbReference>
<dbReference type="InterPro" id="IPR042235">
    <property type="entry name" value="ZP-C_dom"/>
</dbReference>
<dbReference type="Pfam" id="PF23344">
    <property type="entry name" value="ZP-N"/>
    <property type="match status" value="1"/>
</dbReference>
<keyword evidence="1 3" id="KW-0732">Signal</keyword>
<evidence type="ECO:0000256" key="1">
    <source>
        <dbReference type="ARBA" id="ARBA00022729"/>
    </source>
</evidence>
<evidence type="ECO:0000259" key="4">
    <source>
        <dbReference type="PROSITE" id="PS51034"/>
    </source>
</evidence>
<dbReference type="Gene3D" id="2.60.40.3210">
    <property type="entry name" value="Zona pellucida, ZP-N domain"/>
    <property type="match status" value="1"/>
</dbReference>
<accession>A0AAV7CUF5</accession>
<keyword evidence="6" id="KW-1185">Reference proteome</keyword>
<dbReference type="EMBL" id="WNYA01000002">
    <property type="protein sequence ID" value="KAG8588740.1"/>
    <property type="molecule type" value="Genomic_DNA"/>
</dbReference>
<sequence>MKVLLALLLALCSVLTVHAVTEQLCDASVNCTCDPTKYNTSVVPPNVTVSCPNGVMVIYISKCQLEKNLFNSTNLSLSNFTGYECASREYIVDGEIEVGFHNPLNSAKCGNNVTVNSTHVIYSNILYIYAAQRDIISRNNYTQELSCVYPLIYPVKLNVTLTPIVVTKPITVPGVTGQLEITMGVFIENTFTVMLTENAVVNVEDTLYIRVWMPTLEADTFSIKVIRIYATPGGTGPQDGMVFNLTSGFDGCPDPQYGIGLISVLQNGNGTEARFAMKVFKITNQDYVKLFADVTICPSACPSNCKERAGKSYLPDNVASLSVELTASDNLSSGATDCFSMVWTLVSLISSLLFAKYI</sequence>
<dbReference type="InterPro" id="IPR001507">
    <property type="entry name" value="ZP_dom"/>
</dbReference>
<dbReference type="InterPro" id="IPR055356">
    <property type="entry name" value="ZP-N"/>
</dbReference>
<evidence type="ECO:0000313" key="6">
    <source>
        <dbReference type="Proteomes" id="UP000824782"/>
    </source>
</evidence>
<feature type="signal peptide" evidence="3">
    <location>
        <begin position="1"/>
        <end position="19"/>
    </location>
</feature>
<gene>
    <name evidence="5" type="ORF">GDO81_006081</name>
</gene>
<evidence type="ECO:0000256" key="3">
    <source>
        <dbReference type="SAM" id="SignalP"/>
    </source>
</evidence>
<name>A0AAV7CUF5_ENGPU</name>
<organism evidence="5 6">
    <name type="scientific">Engystomops pustulosus</name>
    <name type="common">Tungara frog</name>
    <name type="synonym">Physalaemus pustulosus</name>
    <dbReference type="NCBI Taxonomy" id="76066"/>
    <lineage>
        <taxon>Eukaryota</taxon>
        <taxon>Metazoa</taxon>
        <taxon>Chordata</taxon>
        <taxon>Craniata</taxon>
        <taxon>Vertebrata</taxon>
        <taxon>Euteleostomi</taxon>
        <taxon>Amphibia</taxon>
        <taxon>Batrachia</taxon>
        <taxon>Anura</taxon>
        <taxon>Neobatrachia</taxon>
        <taxon>Hyloidea</taxon>
        <taxon>Leptodactylidae</taxon>
        <taxon>Leiuperinae</taxon>
        <taxon>Engystomops</taxon>
    </lineage>
</organism>
<dbReference type="AlphaFoldDB" id="A0AAV7CUF5"/>
<dbReference type="PROSITE" id="PS51034">
    <property type="entry name" value="ZP_2"/>
    <property type="match status" value="1"/>
</dbReference>